<dbReference type="InterPro" id="IPR029068">
    <property type="entry name" value="Glyas_Bleomycin-R_OHBP_Dase"/>
</dbReference>
<sequence>MLPLYASTVPCIRPSLTPSHQQCTGLTVASRCSSAALRCTPQSQTPVTAAEENGYRVEEAQTYLGETFWKAVPPHNGSSAPWDSKAAVSSADAPLQLLSLNHAALGVEDVETMTNFYTQVLGMEKLPRPPFPFDGAWLQAGGLTLHLIEDDPTIPRKEDRKQWKDQYSIDNPEPWFIRRGAHKAFAVASLADAERRLKQFGIEYHKFLVPGTNASQIFLYDPEGNGVELGEHYDEIARSLLGK</sequence>
<reference evidence="2 3" key="1">
    <citation type="submission" date="2024-06" db="EMBL/GenBank/DDBJ databases">
        <authorList>
            <person name="Kraege A."/>
            <person name="Thomma B."/>
        </authorList>
    </citation>
    <scope>NUCLEOTIDE SEQUENCE [LARGE SCALE GENOMIC DNA]</scope>
</reference>
<proteinExistence type="predicted"/>
<dbReference type="Gene3D" id="3.10.180.10">
    <property type="entry name" value="2,3-Dihydroxybiphenyl 1,2-Dioxygenase, domain 1"/>
    <property type="match status" value="1"/>
</dbReference>
<dbReference type="PROSITE" id="PS51819">
    <property type="entry name" value="VOC"/>
    <property type="match status" value="1"/>
</dbReference>
<dbReference type="EMBL" id="CAXHTA020000010">
    <property type="protein sequence ID" value="CAL5224146.1"/>
    <property type="molecule type" value="Genomic_DNA"/>
</dbReference>
<organism evidence="2 3">
    <name type="scientific">Coccomyxa viridis</name>
    <dbReference type="NCBI Taxonomy" id="1274662"/>
    <lineage>
        <taxon>Eukaryota</taxon>
        <taxon>Viridiplantae</taxon>
        <taxon>Chlorophyta</taxon>
        <taxon>core chlorophytes</taxon>
        <taxon>Trebouxiophyceae</taxon>
        <taxon>Trebouxiophyceae incertae sedis</taxon>
        <taxon>Coccomyxaceae</taxon>
        <taxon>Coccomyxa</taxon>
    </lineage>
</organism>
<dbReference type="InterPro" id="IPR037523">
    <property type="entry name" value="VOC_core"/>
</dbReference>
<name>A0ABP1FW93_9CHLO</name>
<dbReference type="PANTHER" id="PTHR47802">
    <property type="entry name" value="GLYOXALASE FAMILY PROTEIN, EXPRESSED"/>
    <property type="match status" value="1"/>
</dbReference>
<evidence type="ECO:0000313" key="3">
    <source>
        <dbReference type="Proteomes" id="UP001497392"/>
    </source>
</evidence>
<feature type="domain" description="VOC" evidence="1">
    <location>
        <begin position="99"/>
        <end position="232"/>
    </location>
</feature>
<evidence type="ECO:0000259" key="1">
    <source>
        <dbReference type="PROSITE" id="PS51819"/>
    </source>
</evidence>
<gene>
    <name evidence="2" type="primary">g6781</name>
    <name evidence="2" type="ORF">VP750_LOCUS5805</name>
</gene>
<keyword evidence="3" id="KW-1185">Reference proteome</keyword>
<accession>A0ABP1FW93</accession>
<comment type="caution">
    <text evidence="2">The sequence shown here is derived from an EMBL/GenBank/DDBJ whole genome shotgun (WGS) entry which is preliminary data.</text>
</comment>
<dbReference type="InterPro" id="IPR004360">
    <property type="entry name" value="Glyas_Fos-R_dOase_dom"/>
</dbReference>
<dbReference type="SUPFAM" id="SSF54593">
    <property type="entry name" value="Glyoxalase/Bleomycin resistance protein/Dihydroxybiphenyl dioxygenase"/>
    <property type="match status" value="1"/>
</dbReference>
<dbReference type="Proteomes" id="UP001497392">
    <property type="component" value="Unassembled WGS sequence"/>
</dbReference>
<dbReference type="Pfam" id="PF00903">
    <property type="entry name" value="Glyoxalase"/>
    <property type="match status" value="1"/>
</dbReference>
<dbReference type="PANTHER" id="PTHR47802:SF1">
    <property type="entry name" value="GLYOXALASE FAMILY PROTEIN, EXPRESSED"/>
    <property type="match status" value="1"/>
</dbReference>
<protein>
    <submittedName>
        <fullName evidence="2">G6781 protein</fullName>
    </submittedName>
</protein>
<evidence type="ECO:0000313" key="2">
    <source>
        <dbReference type="EMBL" id="CAL5224146.1"/>
    </source>
</evidence>